<dbReference type="Proteomes" id="UP000499080">
    <property type="component" value="Unassembled WGS sequence"/>
</dbReference>
<evidence type="ECO:0000256" key="5">
    <source>
        <dbReference type="PROSITE-ProRule" id="PRU00125"/>
    </source>
</evidence>
<dbReference type="OrthoDB" id="10069167at2759"/>
<dbReference type="GO" id="GO:0008270">
    <property type="term" value="F:zinc ion binding"/>
    <property type="evidence" value="ECO:0007669"/>
    <property type="project" value="InterPro"/>
</dbReference>
<comment type="caution">
    <text evidence="9">The sequence shown here is derived from an EMBL/GenBank/DDBJ whole genome shotgun (WGS) entry which is preliminary data.</text>
</comment>
<sequence>MSESTDDSVCEAFQLHPRRKVCKECKHPRDRHPLREEDIRQIQNILTSLAKDCGAEDLKSNSVYAWIPPRCPEERLEDYFNCFLDSEVPKHSSEGLQWHLKTLMKQIPETDISASACRFIDPENLPNFEEFVEDIRKEKIHFGYVKPRTEEMPFQCPTCLILLEVNELVVVPAKKSSLAYHPACFICSICKEHLVDLVNCFEVDGKIYCVRHYSETLFKRCSACDELIFAGRYTQTGEAFYHIDHLRCFQCDDRLDSKKVYDQDGELYCLACYEEMFGDDCQKCGQRISLDSRHLTYQGKFWHYNCFTCDKCGEIITEFEDVDGKFYCMRCFTDHIAPRCVKCKQIIDTAKEYATYEGKDFHINCFKCDDCGKNIGATTFLTHGGLAYCKECHVRNFAVRCFKCRYPITDEEGVMYNKQPYHDKCFTCHRCQTRLAGQKFKNVDDDIYCVHCYGETFCRKCHSCGQPILIGDNDVLYSYGDFKWHSDCFICRVCNRSLADTPFTIQENTLICKGCASQEDTFSAASTSRGLEHRRPTERISRSSRDKVPARKSSSNNRKKQSEKSEENQRKKS</sequence>
<dbReference type="CDD" id="cd08368">
    <property type="entry name" value="LIM"/>
    <property type="match status" value="1"/>
</dbReference>
<feature type="domain" description="LIM zinc-binding" evidence="7">
    <location>
        <begin position="338"/>
        <end position="399"/>
    </location>
</feature>
<keyword evidence="1 5" id="KW-0479">Metal-binding</keyword>
<dbReference type="PANTHER" id="PTHR24211">
    <property type="entry name" value="LIM DOMAIN-CONTAINING PROTEIN"/>
    <property type="match status" value="1"/>
</dbReference>
<reference evidence="9 10" key="1">
    <citation type="journal article" date="2019" name="Sci. Rep.">
        <title>Orb-weaving spider Araneus ventricosus genome elucidates the spidroin gene catalogue.</title>
        <authorList>
            <person name="Kono N."/>
            <person name="Nakamura H."/>
            <person name="Ohtoshi R."/>
            <person name="Moran D.A.P."/>
            <person name="Shinohara A."/>
            <person name="Yoshida Y."/>
            <person name="Fujiwara M."/>
            <person name="Mori M."/>
            <person name="Tomita M."/>
            <person name="Arakawa K."/>
        </authorList>
    </citation>
    <scope>NUCLEOTIDE SEQUENCE [LARGE SCALE GENOMIC DNA]</scope>
</reference>
<dbReference type="InterPro" id="IPR047120">
    <property type="entry name" value="Pk/Esn/Tes"/>
</dbReference>
<organism evidence="9 10">
    <name type="scientific">Araneus ventricosus</name>
    <name type="common">Orbweaver spider</name>
    <name type="synonym">Epeira ventricosa</name>
    <dbReference type="NCBI Taxonomy" id="182803"/>
    <lineage>
        <taxon>Eukaryota</taxon>
        <taxon>Metazoa</taxon>
        <taxon>Ecdysozoa</taxon>
        <taxon>Arthropoda</taxon>
        <taxon>Chelicerata</taxon>
        <taxon>Arachnida</taxon>
        <taxon>Araneae</taxon>
        <taxon>Araneomorphae</taxon>
        <taxon>Entelegynae</taxon>
        <taxon>Araneoidea</taxon>
        <taxon>Araneidae</taxon>
        <taxon>Araneus</taxon>
    </lineage>
</organism>
<dbReference type="Pfam" id="PF06297">
    <property type="entry name" value="PET"/>
    <property type="match status" value="1"/>
</dbReference>
<evidence type="ECO:0000313" key="9">
    <source>
        <dbReference type="EMBL" id="GBL76302.1"/>
    </source>
</evidence>
<evidence type="ECO:0000256" key="1">
    <source>
        <dbReference type="ARBA" id="ARBA00022723"/>
    </source>
</evidence>
<gene>
    <name evidence="9" type="primary">FHL3</name>
    <name evidence="9" type="ORF">AVEN_234549_1</name>
</gene>
<accession>A0A4Y2A909</accession>
<evidence type="ECO:0000256" key="4">
    <source>
        <dbReference type="ARBA" id="ARBA00023038"/>
    </source>
</evidence>
<protein>
    <submittedName>
        <fullName evidence="9">Four and a half LIM domains protein 3</fullName>
    </submittedName>
</protein>
<keyword evidence="2" id="KW-0677">Repeat</keyword>
<feature type="compositionally biased region" description="Basic and acidic residues" evidence="6">
    <location>
        <begin position="560"/>
        <end position="573"/>
    </location>
</feature>
<dbReference type="PANTHER" id="PTHR24211:SF37">
    <property type="entry name" value="PROTEIN ESPINAS-LIKE PROTEIN"/>
    <property type="match status" value="1"/>
</dbReference>
<feature type="domain" description="PET" evidence="8">
    <location>
        <begin position="45"/>
        <end position="153"/>
    </location>
</feature>
<dbReference type="Gene3D" id="2.10.110.10">
    <property type="entry name" value="Cysteine Rich Protein"/>
    <property type="match status" value="6"/>
</dbReference>
<keyword evidence="3 5" id="KW-0862">Zinc</keyword>
<evidence type="ECO:0000256" key="6">
    <source>
        <dbReference type="SAM" id="MobiDB-lite"/>
    </source>
</evidence>
<dbReference type="AlphaFoldDB" id="A0A4Y2A909"/>
<feature type="domain" description="LIM zinc-binding" evidence="7">
    <location>
        <begin position="154"/>
        <end position="217"/>
    </location>
</feature>
<evidence type="ECO:0000313" key="10">
    <source>
        <dbReference type="Proteomes" id="UP000499080"/>
    </source>
</evidence>
<feature type="domain" description="LIM zinc-binding" evidence="7">
    <location>
        <begin position="459"/>
        <end position="522"/>
    </location>
</feature>
<dbReference type="EMBL" id="BGPR01000009">
    <property type="protein sequence ID" value="GBL76302.1"/>
    <property type="molecule type" value="Genomic_DNA"/>
</dbReference>
<dbReference type="SUPFAM" id="SSF57716">
    <property type="entry name" value="Glucocorticoid receptor-like (DNA-binding domain)"/>
    <property type="match status" value="6"/>
</dbReference>
<dbReference type="PROSITE" id="PS50023">
    <property type="entry name" value="LIM_DOMAIN_2"/>
    <property type="match status" value="4"/>
</dbReference>
<evidence type="ECO:0000259" key="7">
    <source>
        <dbReference type="PROSITE" id="PS50023"/>
    </source>
</evidence>
<dbReference type="PROSITE" id="PS51303">
    <property type="entry name" value="PET"/>
    <property type="match status" value="1"/>
</dbReference>
<dbReference type="PROSITE" id="PS00478">
    <property type="entry name" value="LIM_DOMAIN_1"/>
    <property type="match status" value="3"/>
</dbReference>
<name>A0A4Y2A909_ARAVE</name>
<keyword evidence="4 5" id="KW-0440">LIM domain</keyword>
<dbReference type="InterPro" id="IPR010442">
    <property type="entry name" value="PET_domain"/>
</dbReference>
<evidence type="ECO:0000256" key="3">
    <source>
        <dbReference type="ARBA" id="ARBA00022833"/>
    </source>
</evidence>
<dbReference type="InterPro" id="IPR001781">
    <property type="entry name" value="Znf_LIM"/>
</dbReference>
<proteinExistence type="predicted"/>
<evidence type="ECO:0000256" key="2">
    <source>
        <dbReference type="ARBA" id="ARBA00022737"/>
    </source>
</evidence>
<keyword evidence="10" id="KW-1185">Reference proteome</keyword>
<dbReference type="Pfam" id="PF00412">
    <property type="entry name" value="LIM"/>
    <property type="match status" value="6"/>
</dbReference>
<evidence type="ECO:0000259" key="8">
    <source>
        <dbReference type="PROSITE" id="PS51303"/>
    </source>
</evidence>
<feature type="region of interest" description="Disordered" evidence="6">
    <location>
        <begin position="526"/>
        <end position="573"/>
    </location>
</feature>
<feature type="domain" description="LIM zinc-binding" evidence="7">
    <location>
        <begin position="219"/>
        <end position="279"/>
    </location>
</feature>
<dbReference type="SMART" id="SM00132">
    <property type="entry name" value="LIM"/>
    <property type="match status" value="6"/>
</dbReference>
<feature type="compositionally biased region" description="Basic and acidic residues" evidence="6">
    <location>
        <begin position="530"/>
        <end position="549"/>
    </location>
</feature>